<dbReference type="InterPro" id="IPR044849">
    <property type="entry name" value="CASTOR/POLLUX/SYM8-like"/>
</dbReference>
<evidence type="ECO:0000313" key="11">
    <source>
        <dbReference type="EMBL" id="KAE9133747.1"/>
    </source>
</evidence>
<proteinExistence type="inferred from homology"/>
<evidence type="ECO:0000256" key="5">
    <source>
        <dbReference type="ARBA" id="ARBA00022989"/>
    </source>
</evidence>
<comment type="subcellular location">
    <subcellularLocation>
        <location evidence="1">Endomembrane system</location>
        <topology evidence="1">Multi-pass membrane protein</topology>
    </subcellularLocation>
</comment>
<reference evidence="11 12" key="1">
    <citation type="submission" date="2018-08" db="EMBL/GenBank/DDBJ databases">
        <title>Genomic investigation of the strawberry pathogen Phytophthora fragariae indicates pathogenicity is determined by transcriptional variation in three key races.</title>
        <authorList>
            <person name="Adams T.M."/>
            <person name="Armitage A.D."/>
            <person name="Sobczyk M.K."/>
            <person name="Bates H.J."/>
            <person name="Dunwell J.M."/>
            <person name="Nellist C.F."/>
            <person name="Harrison R.J."/>
        </authorList>
    </citation>
    <scope>NUCLEOTIDE SEQUENCE [LARGE SCALE GENOMIC DNA]</scope>
    <source>
        <strain evidence="11 12">NOV-71</strain>
    </source>
</reference>
<feature type="transmembrane region" description="Helical" evidence="9">
    <location>
        <begin position="181"/>
        <end position="199"/>
    </location>
</feature>
<evidence type="ECO:0000256" key="8">
    <source>
        <dbReference type="SAM" id="MobiDB-lite"/>
    </source>
</evidence>
<feature type="transmembrane region" description="Helical" evidence="9">
    <location>
        <begin position="987"/>
        <end position="1008"/>
    </location>
</feature>
<evidence type="ECO:0000256" key="4">
    <source>
        <dbReference type="ARBA" id="ARBA00022692"/>
    </source>
</evidence>
<keyword evidence="4 9" id="KW-0812">Transmembrane</keyword>
<evidence type="ECO:0000256" key="6">
    <source>
        <dbReference type="ARBA" id="ARBA00023065"/>
    </source>
</evidence>
<feature type="domain" description="RCK N-terminal" evidence="10">
    <location>
        <begin position="1082"/>
        <end position="1223"/>
    </location>
</feature>
<sequence length="1739" mass="191120">MSSCKAIPILAVADVKRLLYYSRAELMTSRKIIPLDEGREEMAGPEDYAATEQYSDESLPTQSVPGAVPRSPDAPDSPGEKVSSGAPQSHHTPRTSARVSFDATAIDKPVRRRTLRQRTASKLASAVSMQTLVAPPSSKAELLAKQNQAIASVKRPSTHITRVEKVAYEIDQYISTRRGQIFTLTVVGLILIGIGGIFLKAVQPSRKIGETVWESWTYLADTGSHTSLAQDGIRVVGVLTTLVGILYFSVVMGFVVDGIRAKLDTLKKGKSVVAVENHTLLLGWTEKSVSLIRQICLANASENGGVIVVLAEMDKEELEAELESQIRTEELRGTRVIFRTGTPLLSVDLLKASAHRAKSIVIMANSTGDADRSDAAVLRTVLSLKTLPELAGHIVAELRDIDNDPLVRLVGGKEVEILVSHDIIGRLVLMSARSPGLARVYSSLLGFEGNEFYCKEWPECIGVAFGGLTERFPNAIPLGIKRKNGEVFICPDADLILEKGDQILVLAEDDDTYKACPPVSIEVGKVPPPPEKMPTSERILMCGWRRDIRDMIQLLDAIVEPETELHIICEEPIHLRNKLLLEGGLTVESLKNIKLVHYVGNTAIRRQLEKLPWHSFTSIMILSDQSRELDIMHSDSHSLASLLLIRDLQARSSSRNSVIQGAPGYCKCISEILDPRTQRTISTSATILTLSEFVQSNELVSCILAMISESRDVRVVLDELLGPQGAFFEVEPSYLYCDSSERVSFWQLAKRAMVRGDILCGYQVRGTDDTVLNPGAKDQPRSWVNVDMIVIRNEDDGFVAHESAFVPVVSEDFERTTRSRQMKATYSRQRLLDAIAQESDLNSFTGLGVEADRSTIMRALYSFDSEDDDISVTAASSLTDVLPAETQQVSKVIPGLEEVMAEAPSDVEVTPPPANQFAAPAIQRKSVLPTQPSRSQMLARMPTTRAELLAKQNKAIAKIKVPPKKITHGEWIAYQIDQYISTRKGQIATLSLLGGLLIIVGAIFLKAVQASRAFSEMVWDSWTYLADPGSHTGLTKDGVRVIGVLTTLVGILYFSVIMGFVVDGIRDKMDTLKKGKSNVAEDKHTLLLGWSDKSISLIRQICLANASENGGVIVVLAEIDKEELEAELESQLRKEELRGTRVIFRTGTPLLSVDLLKVSAHRARSIIIMANSAGDADRSDAAILRTVLSLKTLPELSGHIVAELRDIDNDPLLRLVGGNDVEILVSHDVIGRLVLMSARSPGLARVYAALLGFEGNEFYFKEWPECVGVAFSGLAERFPNATPLGIKRKNGEVFICPNANLIVEEGDQILVLAEDDDTYKACPPASVEVGKVPVPPPNPLTSERILMCGWRRDIRDMIQLLDAVVRPGTELHMICEEPIHLRNKSLLDSGLDITALRHLTLVHHIGNTAIRRQLEKLPWSTFTSIMILSDQSRELDIMHSDSHSLASLLLIRDLQARSLKLTHGHSPDAVPDYCKCISEILDPRTQRTISTSATILKLSEFIQSNELVSCILAMISESRDVRVILDELLGPLGAYFEVEPSTRYCDSLEKVSFWQLAKRAMTRGDILCGYQVRGEESTTLNPEGKDEPRLWRNVDMIVVCNAKTTVATRRSSLAAVNAEDFERTTKSRQVKDQISRQRLLSSIIQDADHGGKSSDVDRTAIVRALSSFAEEGEETGAGGFAAHPASFTFGQKRQTSVRGLIAAARMLADALEHAENNKSMGSDTCEDVEEAVSAFISPD</sequence>
<dbReference type="PANTHER" id="PTHR31563:SF10">
    <property type="entry name" value="ION CHANNEL POLLUX-RELATED"/>
    <property type="match status" value="1"/>
</dbReference>
<keyword evidence="7 9" id="KW-0472">Membrane</keyword>
<feature type="transmembrane region" description="Helical" evidence="9">
    <location>
        <begin position="1041"/>
        <end position="1062"/>
    </location>
</feature>
<feature type="domain" description="RCK N-terminal" evidence="10">
    <location>
        <begin position="276"/>
        <end position="417"/>
    </location>
</feature>
<evidence type="ECO:0000256" key="9">
    <source>
        <dbReference type="SAM" id="Phobius"/>
    </source>
</evidence>
<organism evidence="11 12">
    <name type="scientific">Phytophthora fragariae</name>
    <dbReference type="NCBI Taxonomy" id="53985"/>
    <lineage>
        <taxon>Eukaryota</taxon>
        <taxon>Sar</taxon>
        <taxon>Stramenopiles</taxon>
        <taxon>Oomycota</taxon>
        <taxon>Peronosporomycetes</taxon>
        <taxon>Peronosporales</taxon>
        <taxon>Peronosporaceae</taxon>
        <taxon>Phytophthora</taxon>
    </lineage>
</organism>
<dbReference type="GO" id="GO:0006813">
    <property type="term" value="P:potassium ion transport"/>
    <property type="evidence" value="ECO:0007669"/>
    <property type="project" value="InterPro"/>
</dbReference>
<protein>
    <submittedName>
        <fullName evidence="11">Putative ion channel</fullName>
    </submittedName>
</protein>
<dbReference type="GO" id="GO:0012505">
    <property type="term" value="C:endomembrane system"/>
    <property type="evidence" value="ECO:0007669"/>
    <property type="project" value="UniProtKB-SubCell"/>
</dbReference>
<evidence type="ECO:0000256" key="3">
    <source>
        <dbReference type="ARBA" id="ARBA00022448"/>
    </source>
</evidence>
<feature type="region of interest" description="Disordered" evidence="8">
    <location>
        <begin position="38"/>
        <end position="103"/>
    </location>
</feature>
<keyword evidence="3" id="KW-0813">Transport</keyword>
<dbReference type="InterPro" id="IPR010420">
    <property type="entry name" value="CASTOR/POLLUX/SYM8_dom"/>
</dbReference>
<feature type="compositionally biased region" description="Polar residues" evidence="8">
    <location>
        <begin position="52"/>
        <end position="64"/>
    </location>
</feature>
<evidence type="ECO:0000256" key="1">
    <source>
        <dbReference type="ARBA" id="ARBA00004127"/>
    </source>
</evidence>
<comment type="caution">
    <text evidence="11">The sequence shown here is derived from an EMBL/GenBank/DDBJ whole genome shotgun (WGS) entry which is preliminary data.</text>
</comment>
<comment type="similarity">
    <text evidence="2">Belongs to the castor/pollux (TC 1.A.1.23) family.</text>
</comment>
<accession>A0A6A3TBZ3</accession>
<evidence type="ECO:0000256" key="7">
    <source>
        <dbReference type="ARBA" id="ARBA00023136"/>
    </source>
</evidence>
<feature type="compositionally biased region" description="Polar residues" evidence="8">
    <location>
        <begin position="85"/>
        <end position="98"/>
    </location>
</feature>
<dbReference type="EMBL" id="QXFZ01000093">
    <property type="protein sequence ID" value="KAE9133747.1"/>
    <property type="molecule type" value="Genomic_DNA"/>
</dbReference>
<name>A0A6A3TBZ3_9STRA</name>
<dbReference type="Pfam" id="PF06241">
    <property type="entry name" value="Castor_Poll_mid"/>
    <property type="match status" value="2"/>
</dbReference>
<evidence type="ECO:0000256" key="2">
    <source>
        <dbReference type="ARBA" id="ARBA00008577"/>
    </source>
</evidence>
<evidence type="ECO:0000313" key="12">
    <source>
        <dbReference type="Proteomes" id="UP000441208"/>
    </source>
</evidence>
<evidence type="ECO:0000259" key="10">
    <source>
        <dbReference type="PROSITE" id="PS51201"/>
    </source>
</evidence>
<gene>
    <name evidence="11" type="ORF">PF007_g3222</name>
</gene>
<dbReference type="PROSITE" id="PS51201">
    <property type="entry name" value="RCK_N"/>
    <property type="match status" value="2"/>
</dbReference>
<dbReference type="Gene3D" id="3.40.50.720">
    <property type="entry name" value="NAD(P)-binding Rossmann-like Domain"/>
    <property type="match status" value="2"/>
</dbReference>
<keyword evidence="6" id="KW-0406">Ion transport</keyword>
<dbReference type="InterPro" id="IPR003148">
    <property type="entry name" value="RCK_N"/>
</dbReference>
<dbReference type="Proteomes" id="UP000441208">
    <property type="component" value="Unassembled WGS sequence"/>
</dbReference>
<dbReference type="PANTHER" id="PTHR31563">
    <property type="entry name" value="ION CHANNEL POLLUX-RELATED"/>
    <property type="match status" value="1"/>
</dbReference>
<feature type="transmembrane region" description="Helical" evidence="9">
    <location>
        <begin position="235"/>
        <end position="256"/>
    </location>
</feature>
<keyword evidence="5 9" id="KW-1133">Transmembrane helix</keyword>